<dbReference type="AlphaFoldDB" id="A0A918BPQ9"/>
<accession>A0A918BPQ9</accession>
<reference evidence="3" key="1">
    <citation type="journal article" date="2014" name="Int. J. Syst. Evol. Microbiol.">
        <title>Complete genome sequence of Corynebacterium casei LMG S-19264T (=DSM 44701T), isolated from a smear-ripened cheese.</title>
        <authorList>
            <consortium name="US DOE Joint Genome Institute (JGI-PGF)"/>
            <person name="Walter F."/>
            <person name="Albersmeier A."/>
            <person name="Kalinowski J."/>
            <person name="Ruckert C."/>
        </authorList>
    </citation>
    <scope>NUCLEOTIDE SEQUENCE</scope>
    <source>
        <strain evidence="3">JCM 4403</strain>
    </source>
</reference>
<feature type="compositionally biased region" description="Gly residues" evidence="1">
    <location>
        <begin position="347"/>
        <end position="361"/>
    </location>
</feature>
<protein>
    <recommendedName>
        <fullName evidence="5">Extensin</fullName>
    </recommendedName>
</protein>
<feature type="compositionally biased region" description="Basic and acidic residues" evidence="1">
    <location>
        <begin position="1"/>
        <end position="14"/>
    </location>
</feature>
<evidence type="ECO:0000313" key="3">
    <source>
        <dbReference type="EMBL" id="GGQ80727.1"/>
    </source>
</evidence>
<feature type="compositionally biased region" description="Gly residues" evidence="1">
    <location>
        <begin position="271"/>
        <end position="285"/>
    </location>
</feature>
<evidence type="ECO:0000313" key="4">
    <source>
        <dbReference type="Proteomes" id="UP000656732"/>
    </source>
</evidence>
<keyword evidence="2" id="KW-0472">Membrane</keyword>
<dbReference type="EMBL" id="BMTU01000005">
    <property type="protein sequence ID" value="GGQ80727.1"/>
    <property type="molecule type" value="Genomic_DNA"/>
</dbReference>
<feature type="compositionally biased region" description="Basic and acidic residues" evidence="1">
    <location>
        <begin position="234"/>
        <end position="250"/>
    </location>
</feature>
<sequence length="361" mass="35392">MADEQHRWLDRGTAERLLNGEPPEAADPATRDQAERLAGTLRALSAPPPSADGELPGEAAALAAFRAHRRERREPAHPDTTDGAAGSDVALVRLGAPHGDGSGTPGGRRPPRSLRLGLAAALVAGTVGGAAVLAGAGILPTPSGGTGGDPAASTSAPHPEQPLLSPPPHAGRATPGGRQPQGPSGPGEDGAGVRPDADPGTGGPLTPGQPGPDSGDPAARSGRGGKQLLAACRAWRDGKHLNGERRRLLEEEAGGPARVGGYCRATLADGNGNGNGNGNGAGSGTGSSVREGTGDTREAEAGTDGRGQGNKNDGGSTDNGKNNGGSTDNGKNTGGNQGKSDKKGQGASQGKGSGKAQGNGS</sequence>
<keyword evidence="2" id="KW-0812">Transmembrane</keyword>
<feature type="transmembrane region" description="Helical" evidence="2">
    <location>
        <begin position="116"/>
        <end position="139"/>
    </location>
</feature>
<name>A0A918BPQ9_9ACTN</name>
<proteinExistence type="predicted"/>
<gene>
    <name evidence="3" type="ORF">GCM10010280_29130</name>
</gene>
<feature type="compositionally biased region" description="Polar residues" evidence="1">
    <location>
        <begin position="309"/>
        <end position="331"/>
    </location>
</feature>
<feature type="region of interest" description="Disordered" evidence="1">
    <location>
        <begin position="143"/>
        <end position="361"/>
    </location>
</feature>
<feature type="compositionally biased region" description="Low complexity" evidence="1">
    <location>
        <begin position="51"/>
        <end position="65"/>
    </location>
</feature>
<evidence type="ECO:0000256" key="2">
    <source>
        <dbReference type="SAM" id="Phobius"/>
    </source>
</evidence>
<comment type="caution">
    <text evidence="3">The sequence shown here is derived from an EMBL/GenBank/DDBJ whole genome shotgun (WGS) entry which is preliminary data.</text>
</comment>
<feature type="region of interest" description="Disordered" evidence="1">
    <location>
        <begin position="1"/>
        <end position="112"/>
    </location>
</feature>
<reference evidence="3" key="2">
    <citation type="submission" date="2020-09" db="EMBL/GenBank/DDBJ databases">
        <authorList>
            <person name="Sun Q."/>
            <person name="Ohkuma M."/>
        </authorList>
    </citation>
    <scope>NUCLEOTIDE SEQUENCE</scope>
    <source>
        <strain evidence="3">JCM 4403</strain>
    </source>
</reference>
<evidence type="ECO:0000256" key="1">
    <source>
        <dbReference type="SAM" id="MobiDB-lite"/>
    </source>
</evidence>
<dbReference type="RefSeq" id="WP_189558293.1">
    <property type="nucleotide sequence ID" value="NZ_BMTU01000005.1"/>
</dbReference>
<organism evidence="3 4">
    <name type="scientific">Streptomyces pilosus</name>
    <dbReference type="NCBI Taxonomy" id="28893"/>
    <lineage>
        <taxon>Bacteria</taxon>
        <taxon>Bacillati</taxon>
        <taxon>Actinomycetota</taxon>
        <taxon>Actinomycetes</taxon>
        <taxon>Kitasatosporales</taxon>
        <taxon>Streptomycetaceae</taxon>
        <taxon>Streptomyces</taxon>
    </lineage>
</organism>
<evidence type="ECO:0008006" key="5">
    <source>
        <dbReference type="Google" id="ProtNLM"/>
    </source>
</evidence>
<keyword evidence="2" id="KW-1133">Transmembrane helix</keyword>
<keyword evidence="4" id="KW-1185">Reference proteome</keyword>
<dbReference type="Proteomes" id="UP000656732">
    <property type="component" value="Unassembled WGS sequence"/>
</dbReference>